<keyword evidence="4 9" id="KW-0812">Transmembrane</keyword>
<name>A0AAN9NRR1_PHACN</name>
<comment type="caution">
    <text evidence="11">The sequence shown here is derived from an EMBL/GenBank/DDBJ whole genome shotgun (WGS) entry which is preliminary data.</text>
</comment>
<feature type="transmembrane region" description="Helical" evidence="9">
    <location>
        <begin position="377"/>
        <end position="399"/>
    </location>
</feature>
<keyword evidence="7 9" id="KW-1133">Transmembrane helix</keyword>
<evidence type="ECO:0000313" key="11">
    <source>
        <dbReference type="EMBL" id="KAK7378134.1"/>
    </source>
</evidence>
<organism evidence="11 12">
    <name type="scientific">Phaseolus coccineus</name>
    <name type="common">Scarlet runner bean</name>
    <name type="synonym">Phaseolus multiflorus</name>
    <dbReference type="NCBI Taxonomy" id="3886"/>
    <lineage>
        <taxon>Eukaryota</taxon>
        <taxon>Viridiplantae</taxon>
        <taxon>Streptophyta</taxon>
        <taxon>Embryophyta</taxon>
        <taxon>Tracheophyta</taxon>
        <taxon>Spermatophyta</taxon>
        <taxon>Magnoliopsida</taxon>
        <taxon>eudicotyledons</taxon>
        <taxon>Gunneridae</taxon>
        <taxon>Pentapetalae</taxon>
        <taxon>rosids</taxon>
        <taxon>fabids</taxon>
        <taxon>Fabales</taxon>
        <taxon>Fabaceae</taxon>
        <taxon>Papilionoideae</taxon>
        <taxon>50 kb inversion clade</taxon>
        <taxon>NPAAA clade</taxon>
        <taxon>indigoferoid/millettioid clade</taxon>
        <taxon>Phaseoleae</taxon>
        <taxon>Phaseolus</taxon>
    </lineage>
</organism>
<protein>
    <recommendedName>
        <fullName evidence="10">ABC transporter domain-containing protein</fullName>
    </recommendedName>
</protein>
<keyword evidence="5" id="KW-0547">Nucleotide-binding</keyword>
<evidence type="ECO:0000256" key="4">
    <source>
        <dbReference type="ARBA" id="ARBA00022692"/>
    </source>
</evidence>
<dbReference type="PROSITE" id="PS00211">
    <property type="entry name" value="ABC_TRANSPORTER_1"/>
    <property type="match status" value="1"/>
</dbReference>
<dbReference type="GO" id="GO:0016887">
    <property type="term" value="F:ATP hydrolysis activity"/>
    <property type="evidence" value="ECO:0007669"/>
    <property type="project" value="InterPro"/>
</dbReference>
<dbReference type="Proteomes" id="UP001374584">
    <property type="component" value="Unassembled WGS sequence"/>
</dbReference>
<dbReference type="Gene3D" id="3.40.50.300">
    <property type="entry name" value="P-loop containing nucleotide triphosphate hydrolases"/>
    <property type="match status" value="1"/>
</dbReference>
<dbReference type="PANTHER" id="PTHR48042:SF8">
    <property type="entry name" value="ABC-2 TYPE TRANSPORTER TRANSMEMBRANE DOMAIN-CONTAINING PROTEIN"/>
    <property type="match status" value="1"/>
</dbReference>
<evidence type="ECO:0000259" key="10">
    <source>
        <dbReference type="PROSITE" id="PS50893"/>
    </source>
</evidence>
<dbReference type="SUPFAM" id="SSF52540">
    <property type="entry name" value="P-loop containing nucleoside triphosphate hydrolases"/>
    <property type="match status" value="1"/>
</dbReference>
<gene>
    <name evidence="11" type="ORF">VNO80_03571</name>
</gene>
<dbReference type="CDD" id="cd03213">
    <property type="entry name" value="ABCG_EPDR"/>
    <property type="match status" value="1"/>
</dbReference>
<evidence type="ECO:0000256" key="7">
    <source>
        <dbReference type="ARBA" id="ARBA00022989"/>
    </source>
</evidence>
<dbReference type="GO" id="GO:0140359">
    <property type="term" value="F:ABC-type transporter activity"/>
    <property type="evidence" value="ECO:0007669"/>
    <property type="project" value="InterPro"/>
</dbReference>
<reference evidence="11 12" key="1">
    <citation type="submission" date="2024-01" db="EMBL/GenBank/DDBJ databases">
        <title>The genomes of 5 underutilized Papilionoideae crops provide insights into root nodulation and disease resistanc.</title>
        <authorList>
            <person name="Jiang F."/>
        </authorList>
    </citation>
    <scope>NUCLEOTIDE SEQUENCE [LARGE SCALE GENOMIC DNA]</scope>
    <source>
        <strain evidence="11">JINMINGXINNONG_FW02</strain>
        <tissue evidence="11">Leaves</tissue>
    </source>
</reference>
<dbReference type="InterPro" id="IPR017871">
    <property type="entry name" value="ABC_transporter-like_CS"/>
</dbReference>
<evidence type="ECO:0000256" key="5">
    <source>
        <dbReference type="ARBA" id="ARBA00022741"/>
    </source>
</evidence>
<feature type="transmembrane region" description="Helical" evidence="9">
    <location>
        <begin position="411"/>
        <end position="430"/>
    </location>
</feature>
<feature type="domain" description="ABC transporter" evidence="10">
    <location>
        <begin position="24"/>
        <end position="269"/>
    </location>
</feature>
<dbReference type="AlphaFoldDB" id="A0AAN9NRR1"/>
<dbReference type="Pfam" id="PF01061">
    <property type="entry name" value="ABC2_membrane"/>
    <property type="match status" value="1"/>
</dbReference>
<evidence type="ECO:0000256" key="6">
    <source>
        <dbReference type="ARBA" id="ARBA00022840"/>
    </source>
</evidence>
<dbReference type="PROSITE" id="PS50893">
    <property type="entry name" value="ABC_TRANSPORTER_2"/>
    <property type="match status" value="1"/>
</dbReference>
<accession>A0AAN9NRR1</accession>
<evidence type="ECO:0000256" key="8">
    <source>
        <dbReference type="ARBA" id="ARBA00023136"/>
    </source>
</evidence>
<dbReference type="Pfam" id="PF19055">
    <property type="entry name" value="ABC2_membrane_7"/>
    <property type="match status" value="1"/>
</dbReference>
<comment type="similarity">
    <text evidence="2">Belongs to the ABC transporter superfamily. ABCG family. Eye pigment precursor importer (TC 3.A.1.204) subfamily.</text>
</comment>
<proteinExistence type="inferred from homology"/>
<dbReference type="GO" id="GO:0016020">
    <property type="term" value="C:membrane"/>
    <property type="evidence" value="ECO:0007669"/>
    <property type="project" value="UniProtKB-SubCell"/>
</dbReference>
<dbReference type="PANTHER" id="PTHR48042">
    <property type="entry name" value="ABC TRANSPORTER G FAMILY MEMBER 11"/>
    <property type="match status" value="1"/>
</dbReference>
<evidence type="ECO:0000256" key="3">
    <source>
        <dbReference type="ARBA" id="ARBA00022448"/>
    </source>
</evidence>
<dbReference type="InterPro" id="IPR003593">
    <property type="entry name" value="AAA+_ATPase"/>
</dbReference>
<dbReference type="EMBL" id="JAYMYR010000002">
    <property type="protein sequence ID" value="KAK7378134.1"/>
    <property type="molecule type" value="Genomic_DNA"/>
</dbReference>
<dbReference type="InterPro" id="IPR043926">
    <property type="entry name" value="ABCG_dom"/>
</dbReference>
<sequence length="676" mass="75875">MSGTKMELQRNAGIAVENKRRVCLVWEDLTVVTSNGRKSAEKELLKGLSGYAEPNRIMALIGPSGSGKSTLLAALAGILPNNVRMSGNVLLNGTTRRTTGCKDVSYVTQEDYFLGTLTVKETLTYAARLRLPSDMSRNEINKVVSNVLAEMGLEDSAESRLGNWHLRGISSGEKRRLSIGIEILTQPHVMFLDEPTSGLDSAASFYVISSLSNIAHDGRIVICSIHQPSGEVFNLFDDLVLLAGGEAVYFGQATMAVKFFADAGFPCPTRKNPPEHFLRCVSPEFDSIAPLIPSKIENNASSSWNSLMNMTAEEIKSELVMNYKNSIHSENARKRIREMKKSEEPLVGKIYDTSWLNQLCTLTDRSFLNMSRDFGYYWLRILFYIMMSVSAGVLLFNIGTSNEAIITRGKCDGFIFGLMIFLCLGGVPFYHEELKVFKRERFGKHYGEAIFILSHFLSSLPFVLAISVSSGTIIYHMVNFHKGFSHYFYFCMNIFSFISATEGCTLFVAALAPDLLVAIGTATGVIVFMMVPSNVFRSLADLPKFFWRYPMSYLSYITWSIQGQFKNDLIGLEFEPQVGGDTKIKGEYILDAMFGIRADYSKWWDLGVVVCFLICYRVLYYLALKHKERASSLLHVKRTLQHIFLKRPSLKDKYTSKRHQSLHPLSVQEGLNSPMS</sequence>
<comment type="subcellular location">
    <subcellularLocation>
        <location evidence="1">Membrane</location>
        <topology evidence="1">Multi-pass membrane protein</topology>
    </subcellularLocation>
</comment>
<feature type="transmembrane region" description="Helical" evidence="9">
    <location>
        <begin position="603"/>
        <end position="623"/>
    </location>
</feature>
<feature type="transmembrane region" description="Helical" evidence="9">
    <location>
        <begin position="450"/>
        <end position="475"/>
    </location>
</feature>
<dbReference type="InterPro" id="IPR013525">
    <property type="entry name" value="ABC2_TM"/>
</dbReference>
<dbReference type="InterPro" id="IPR052215">
    <property type="entry name" value="Plant_ABCG"/>
</dbReference>
<evidence type="ECO:0000313" key="12">
    <source>
        <dbReference type="Proteomes" id="UP001374584"/>
    </source>
</evidence>
<dbReference type="InterPro" id="IPR027417">
    <property type="entry name" value="P-loop_NTPase"/>
</dbReference>
<feature type="transmembrane region" description="Helical" evidence="9">
    <location>
        <begin position="515"/>
        <end position="533"/>
    </location>
</feature>
<dbReference type="InterPro" id="IPR003439">
    <property type="entry name" value="ABC_transporter-like_ATP-bd"/>
</dbReference>
<dbReference type="Pfam" id="PF00005">
    <property type="entry name" value="ABC_tran"/>
    <property type="match status" value="1"/>
</dbReference>
<keyword evidence="12" id="KW-1185">Reference proteome</keyword>
<dbReference type="GO" id="GO:0005524">
    <property type="term" value="F:ATP binding"/>
    <property type="evidence" value="ECO:0007669"/>
    <property type="project" value="UniProtKB-KW"/>
</dbReference>
<evidence type="ECO:0000256" key="2">
    <source>
        <dbReference type="ARBA" id="ARBA00005814"/>
    </source>
</evidence>
<keyword evidence="8 9" id="KW-0472">Membrane</keyword>
<keyword evidence="6" id="KW-0067">ATP-binding</keyword>
<evidence type="ECO:0000256" key="1">
    <source>
        <dbReference type="ARBA" id="ARBA00004141"/>
    </source>
</evidence>
<dbReference type="SMART" id="SM00382">
    <property type="entry name" value="AAA"/>
    <property type="match status" value="1"/>
</dbReference>
<keyword evidence="3" id="KW-0813">Transport</keyword>
<feature type="transmembrane region" description="Helical" evidence="9">
    <location>
        <begin position="487"/>
        <end position="509"/>
    </location>
</feature>
<evidence type="ECO:0000256" key="9">
    <source>
        <dbReference type="SAM" id="Phobius"/>
    </source>
</evidence>